<name>A0ABD7Z2B5_9NEIS</name>
<dbReference type="EMBL" id="CP132375">
    <property type="protein sequence ID" value="WLS98673.1"/>
    <property type="molecule type" value="Genomic_DNA"/>
</dbReference>
<dbReference type="AlphaFoldDB" id="A0ABD7Z2B5"/>
<dbReference type="GeneID" id="32537199"/>
<proteinExistence type="predicted"/>
<reference evidence="1 2" key="1">
    <citation type="submission" date="2023-08" db="EMBL/GenBank/DDBJ databases">
        <title>Complete genome sequences of 12 bacterial strains from the honey bee gut, resolved with long-read nanopore sequencing.</title>
        <authorList>
            <person name="Kwong W.K."/>
            <person name="Acheampong S."/>
            <person name="Polat M.F."/>
        </authorList>
    </citation>
    <scope>NUCLEOTIDE SEQUENCE [LARGE SCALE GENOMIC DNA]</scope>
    <source>
        <strain evidence="2">wkB9</strain>
    </source>
</reference>
<evidence type="ECO:0000313" key="2">
    <source>
        <dbReference type="Proteomes" id="UP001229773"/>
    </source>
</evidence>
<protein>
    <recommendedName>
        <fullName evidence="3">Lipoprotein</fullName>
    </recommendedName>
</protein>
<dbReference type="Proteomes" id="UP001229773">
    <property type="component" value="Chromosome"/>
</dbReference>
<sequence>MQMYIKKIIFLITSLLLAFLLSSCAKHYKSVSIAENQLINSSDAKESLHVSLQIDDFYNPYLTHAENEDIKQKFPKKNIKIIANYEPITDKTGSIIKKTTKNSPSPFLSLRDILGIDDIEIVYNKINQYAFATNLKVDKDNQIINFDIPKPTKNNKQKYVLEGIYLYYPDFQFSKNPKPYYFRNGSDYYLPIFKNQIDINKLKGSVNRFMNVEPLNLDILTDKFFDFTYDYDRTQLTKKDYLARNIVLNTSVWFSNDKPIKKKVLSNEEKGDLFDEMTISMDGQKYEHIVIPDSKLSWSDAEDIYGSYVKGKTFEVLQLKGQLSKYSKKGYYDGRRGKWVKQKGDMVYIDQKYGSHVDKKGCEFDYRIVFEKDNQPRRYILHSYKRSESNNKKFTIFSNKTYISQENLNFFEKTKQRKKESFDYSLRQIPVFYKNSDKEFRDQLILENQDLAQACMKEIDHMKRLMTMPKEDLMQEFEQYKKIINKENSKQR</sequence>
<evidence type="ECO:0008006" key="3">
    <source>
        <dbReference type="Google" id="ProtNLM"/>
    </source>
</evidence>
<gene>
    <name evidence="1" type="ORF">RAM05_01250</name>
</gene>
<evidence type="ECO:0000313" key="1">
    <source>
        <dbReference type="EMBL" id="WLS98673.1"/>
    </source>
</evidence>
<dbReference type="PROSITE" id="PS51257">
    <property type="entry name" value="PROKAR_LIPOPROTEIN"/>
    <property type="match status" value="1"/>
</dbReference>
<dbReference type="RefSeq" id="WP_025331774.1">
    <property type="nucleotide sequence ID" value="NZ_CP132375.1"/>
</dbReference>
<accession>A0ABD7Z2B5</accession>
<organism evidence="1 2">
    <name type="scientific">Snodgrassella alvi</name>
    <dbReference type="NCBI Taxonomy" id="1196083"/>
    <lineage>
        <taxon>Bacteria</taxon>
        <taxon>Pseudomonadati</taxon>
        <taxon>Pseudomonadota</taxon>
        <taxon>Betaproteobacteria</taxon>
        <taxon>Neisseriales</taxon>
        <taxon>Neisseriaceae</taxon>
        <taxon>Snodgrassella</taxon>
    </lineage>
</organism>